<dbReference type="Proteomes" id="UP001152604">
    <property type="component" value="Unassembled WGS sequence"/>
</dbReference>
<comment type="caution">
    <text evidence="1">The sequence shown here is derived from an EMBL/GenBank/DDBJ whole genome shotgun (WGS) entry which is preliminary data.</text>
</comment>
<dbReference type="EMBL" id="CAKXZS010000036">
    <property type="protein sequence ID" value="CAH2405906.1"/>
    <property type="molecule type" value="Genomic_DNA"/>
</dbReference>
<accession>A0ABM9E9P8</accession>
<keyword evidence="2" id="KW-1185">Reference proteome</keyword>
<name>A0ABM9E9P8_9HYPH</name>
<evidence type="ECO:0000313" key="2">
    <source>
        <dbReference type="Proteomes" id="UP001152604"/>
    </source>
</evidence>
<protein>
    <submittedName>
        <fullName evidence="1">Uncharacterized protein</fullName>
    </submittedName>
</protein>
<gene>
    <name evidence="1" type="ORF">MES4922_410024</name>
</gene>
<sequence>MRLTVLPSSQLSCLHPALINVVTSKRQGRLEYLYLVAGRVN</sequence>
<evidence type="ECO:0000313" key="1">
    <source>
        <dbReference type="EMBL" id="CAH2405906.1"/>
    </source>
</evidence>
<organism evidence="1 2">
    <name type="scientific">Mesorhizobium ventifaucium</name>
    <dbReference type="NCBI Taxonomy" id="666020"/>
    <lineage>
        <taxon>Bacteria</taxon>
        <taxon>Pseudomonadati</taxon>
        <taxon>Pseudomonadota</taxon>
        <taxon>Alphaproteobacteria</taxon>
        <taxon>Hyphomicrobiales</taxon>
        <taxon>Phyllobacteriaceae</taxon>
        <taxon>Mesorhizobium</taxon>
    </lineage>
</organism>
<proteinExistence type="predicted"/>
<reference evidence="1" key="1">
    <citation type="submission" date="2022-03" db="EMBL/GenBank/DDBJ databases">
        <authorList>
            <person name="Brunel B."/>
        </authorList>
    </citation>
    <scope>NUCLEOTIDE SEQUENCE</scope>
    <source>
        <strain evidence="1">STM4922sample</strain>
    </source>
</reference>